<organism evidence="1 2">
    <name type="scientific">Citrus sinensis</name>
    <name type="common">Sweet orange</name>
    <name type="synonym">Citrus aurantium var. sinensis</name>
    <dbReference type="NCBI Taxonomy" id="2711"/>
    <lineage>
        <taxon>Eukaryota</taxon>
        <taxon>Viridiplantae</taxon>
        <taxon>Streptophyta</taxon>
        <taxon>Embryophyta</taxon>
        <taxon>Tracheophyta</taxon>
        <taxon>Spermatophyta</taxon>
        <taxon>Magnoliopsida</taxon>
        <taxon>eudicotyledons</taxon>
        <taxon>Gunneridae</taxon>
        <taxon>Pentapetalae</taxon>
        <taxon>rosids</taxon>
        <taxon>malvids</taxon>
        <taxon>Sapindales</taxon>
        <taxon>Rutaceae</taxon>
        <taxon>Aurantioideae</taxon>
        <taxon>Citrus</taxon>
    </lineage>
</organism>
<evidence type="ECO:0000313" key="1">
    <source>
        <dbReference type="EMBL" id="KAH9683559.1"/>
    </source>
</evidence>
<accession>A0ACB8I929</accession>
<reference evidence="2" key="1">
    <citation type="journal article" date="2023" name="Hortic. Res.">
        <title>A chromosome-level phased genome enabling allele-level studies in sweet orange: a case study on citrus Huanglongbing tolerance.</title>
        <authorList>
            <person name="Wu B."/>
            <person name="Yu Q."/>
            <person name="Deng Z."/>
            <person name="Duan Y."/>
            <person name="Luo F."/>
            <person name="Gmitter F. Jr."/>
        </authorList>
    </citation>
    <scope>NUCLEOTIDE SEQUENCE [LARGE SCALE GENOMIC DNA]</scope>
    <source>
        <strain evidence="2">cv. Valencia</strain>
    </source>
</reference>
<comment type="caution">
    <text evidence="1">The sequence shown here is derived from an EMBL/GenBank/DDBJ whole genome shotgun (WGS) entry which is preliminary data.</text>
</comment>
<evidence type="ECO:0000313" key="2">
    <source>
        <dbReference type="Proteomes" id="UP000829398"/>
    </source>
</evidence>
<dbReference type="Proteomes" id="UP000829398">
    <property type="component" value="Chromosome 9"/>
</dbReference>
<protein>
    <submittedName>
        <fullName evidence="1">Retrovirus-related pol polyprotein from transposon RE2</fullName>
    </submittedName>
</protein>
<dbReference type="EMBL" id="CM039178">
    <property type="protein sequence ID" value="KAH9683559.1"/>
    <property type="molecule type" value="Genomic_DNA"/>
</dbReference>
<sequence length="522" mass="58273">MCIFLGYSSNHKGYLCMHSSGRTYISNHVVFYEKSFPYVPGLDFSSVSMSSQTDSVLQSDYENSSVIHLQTPLAATSASDSAAPVSISPRVFSQHSPLISNSTTNTSNHTSNSSFHSSSLRNSPPHIVLAPSFIGHSMIPRSKNGIFKPKAYLSALLAQPSEPTSVTQALTDPQWLQAMQEEFQALQTNHTWELHKARLVVKGFHQVHGIDYTETFSPVVKASTVRVVLSIAVMNNWILRQIDVNNAFLNGILNEEVYMAQPEGCSPVPTPMSTSQYLTKASCTDIANVSQYRSIIGALQYVTLTRPEISFSVNKLNQFLSCPKSSHWEACKRLLRYLKGTIHFGLQIYNCGALQINCFSHSYWAGDRDDRKSVAGFTVFFCQNLVSWSSKKQSVVSRSSVEVEYRALAHAASEVVWIKSLLAELQVQLSTTPLMWCDNQSAIALAYNPVYHAKTKHVELDIHFIRDKVASKEIDVCFVPSEDQTADVLTNALTFNQFHYLRSKLNVQPKHFSFKGDVSENE</sequence>
<name>A0ACB8I929_CITSI</name>
<gene>
    <name evidence="1" type="ORF">KPL71_027718</name>
</gene>
<keyword evidence="2" id="KW-1185">Reference proteome</keyword>
<proteinExistence type="predicted"/>